<dbReference type="CDD" id="cd07346">
    <property type="entry name" value="ABC_6TM_exporters"/>
    <property type="match status" value="1"/>
</dbReference>
<keyword evidence="5 9" id="KW-0067">ATP-binding</keyword>
<dbReference type="AlphaFoldDB" id="A0A7X5J7X2"/>
<evidence type="ECO:0000313" key="10">
    <source>
        <dbReference type="Proteomes" id="UP000586722"/>
    </source>
</evidence>
<comment type="similarity">
    <text evidence="2">Belongs to the ABC transporter superfamily.</text>
</comment>
<keyword evidence="4" id="KW-0547">Nucleotide-binding</keyword>
<dbReference type="RefSeq" id="WP_161674977.1">
    <property type="nucleotide sequence ID" value="NZ_JAABLP010000002.1"/>
</dbReference>
<keyword evidence="6" id="KW-1133">Transmembrane helix</keyword>
<dbReference type="InterPro" id="IPR003439">
    <property type="entry name" value="ABC_transporter-like_ATP-bd"/>
</dbReference>
<comment type="function">
    <text evidence="8">Part of an ABC transporter complex. Transmembrane domains (TMD) form a pore in the inner membrane and the ATP-binding domain (NBD) is responsible for energy generation.</text>
</comment>
<evidence type="ECO:0000256" key="6">
    <source>
        <dbReference type="ARBA" id="ARBA00022989"/>
    </source>
</evidence>
<dbReference type="SUPFAM" id="SSF52540">
    <property type="entry name" value="P-loop containing nucleoside triphosphate hydrolases"/>
    <property type="match status" value="1"/>
</dbReference>
<dbReference type="EMBL" id="JAABLQ010000001">
    <property type="protein sequence ID" value="NBN76876.1"/>
    <property type="molecule type" value="Genomic_DNA"/>
</dbReference>
<dbReference type="SMART" id="SM00382">
    <property type="entry name" value="AAA"/>
    <property type="match status" value="1"/>
</dbReference>
<organism evidence="9 10">
    <name type="scientific">Pannonibacter tanglangensis</name>
    <dbReference type="NCBI Taxonomy" id="2750084"/>
    <lineage>
        <taxon>Bacteria</taxon>
        <taxon>Pseudomonadati</taxon>
        <taxon>Pseudomonadota</taxon>
        <taxon>Alphaproteobacteria</taxon>
        <taxon>Hyphomicrobiales</taxon>
        <taxon>Stappiaceae</taxon>
        <taxon>Pannonibacter</taxon>
    </lineage>
</organism>
<keyword evidence="10" id="KW-1185">Reference proteome</keyword>
<evidence type="ECO:0000256" key="3">
    <source>
        <dbReference type="ARBA" id="ARBA00022692"/>
    </source>
</evidence>
<dbReference type="PANTHER" id="PTHR43394:SF1">
    <property type="entry name" value="ATP-BINDING CASSETTE SUB-FAMILY B MEMBER 10, MITOCHONDRIAL"/>
    <property type="match status" value="1"/>
</dbReference>
<dbReference type="GO" id="GO:0016887">
    <property type="term" value="F:ATP hydrolysis activity"/>
    <property type="evidence" value="ECO:0007669"/>
    <property type="project" value="InterPro"/>
</dbReference>
<protein>
    <submittedName>
        <fullName evidence="9">ATP-binding cassette domain-containing protein</fullName>
    </submittedName>
</protein>
<evidence type="ECO:0000256" key="8">
    <source>
        <dbReference type="ARBA" id="ARBA00024725"/>
    </source>
</evidence>
<dbReference type="GO" id="GO:0015421">
    <property type="term" value="F:ABC-type oligopeptide transporter activity"/>
    <property type="evidence" value="ECO:0007669"/>
    <property type="project" value="TreeGrafter"/>
</dbReference>
<dbReference type="PROSITE" id="PS50929">
    <property type="entry name" value="ABC_TM1F"/>
    <property type="match status" value="1"/>
</dbReference>
<evidence type="ECO:0000256" key="4">
    <source>
        <dbReference type="ARBA" id="ARBA00022741"/>
    </source>
</evidence>
<dbReference type="InterPro" id="IPR027417">
    <property type="entry name" value="P-loop_NTPase"/>
</dbReference>
<dbReference type="InterPro" id="IPR036640">
    <property type="entry name" value="ABC1_TM_sf"/>
</dbReference>
<proteinExistence type="inferred from homology"/>
<reference evidence="10" key="1">
    <citation type="submission" date="2020-01" db="EMBL/GenBank/DDBJ databases">
        <authorList>
            <person name="Fang Y."/>
            <person name="Sun R."/>
            <person name="Nie L."/>
            <person name="He J."/>
            <person name="Hao L."/>
            <person name="Wang L."/>
            <person name="Su S."/>
            <person name="Lv E."/>
            <person name="Zhang Z."/>
            <person name="Xie R."/>
            <person name="Liu H."/>
        </authorList>
    </citation>
    <scope>NUCLEOTIDE SEQUENCE [LARGE SCALE GENOMIC DNA]</scope>
    <source>
        <strain evidence="10">XCT-53</strain>
    </source>
</reference>
<gene>
    <name evidence="9" type="ORF">GWI72_01185</name>
</gene>
<accession>A0A7X5J7X2</accession>
<dbReference type="Pfam" id="PF00664">
    <property type="entry name" value="ABC_membrane"/>
    <property type="match status" value="1"/>
</dbReference>
<name>A0A7X5J7X2_9HYPH</name>
<dbReference type="Gene3D" id="3.40.50.300">
    <property type="entry name" value="P-loop containing nucleotide triphosphate hydrolases"/>
    <property type="match status" value="1"/>
</dbReference>
<evidence type="ECO:0000256" key="2">
    <source>
        <dbReference type="ARBA" id="ARBA00005417"/>
    </source>
</evidence>
<dbReference type="FunFam" id="3.40.50.300:FF:000218">
    <property type="entry name" value="Multidrug ABC transporter ATP-binding protein"/>
    <property type="match status" value="1"/>
</dbReference>
<dbReference type="InterPro" id="IPR017871">
    <property type="entry name" value="ABC_transporter-like_CS"/>
</dbReference>
<evidence type="ECO:0000313" key="9">
    <source>
        <dbReference type="EMBL" id="NBN76876.1"/>
    </source>
</evidence>
<dbReference type="GO" id="GO:0005886">
    <property type="term" value="C:plasma membrane"/>
    <property type="evidence" value="ECO:0007669"/>
    <property type="project" value="UniProtKB-SubCell"/>
</dbReference>
<keyword evidence="3" id="KW-0812">Transmembrane</keyword>
<sequence>MQTIYRLFEGWIDPFQPGSGRSLPTSALAFLRLYVWQCRWPFLLMLILGGLTAAIEAGIYSFIGTIVDMLDAAEPGRLFADHGLTLLGMAFVVLVLRTLVAAGTALVEEQTVIPGFNNLIRWQAHNRIMEQSLGFFHDEFAGRISSKVWQSGQAAGEFMVTLLQVVWYIIVYAAATMVMLGDLDWRLAVMVALWLAAFVVIARIYVPRIREQSKANAHAASGLTGRLVDTYTNIQTVKLFGNRVGEEHGMRQQFGEYLAVLVRFTRNLTEVRALMSLLSGVMMVAIAGFALHLWQQGSLTTGDVALSLGLVLRLNLLLGRMLGQLNGLFRLFGTLQDSVELISRPVTVTDRPDARALERTRGSVAFDAVTFHYGKGDGVLDRLSFEVRPGEKIGIVGPSGAGKSTLATLLLRFHDVEGGRVLIDGQDVRELTQASLRAQIGMVAQDTSLMHRSIRDNILYGRPSATEAELRAAAAQAHALGFIEELVDHKGRRGFDAHVGERGVKLSGGQRQRIAIARVLLKNAPILILDEATSALDSEVEAVIQENLAPLMVGKTVLAIAHRLSTIAAMDRLLVMDGGRIVEQGSHEALLARGGLYADLWARQSGGFLAEA</sequence>
<comment type="subcellular location">
    <subcellularLocation>
        <location evidence="1">Cell membrane</location>
        <topology evidence="1">Multi-pass membrane protein</topology>
    </subcellularLocation>
</comment>
<dbReference type="PANTHER" id="PTHR43394">
    <property type="entry name" value="ATP-DEPENDENT PERMEASE MDL1, MITOCHONDRIAL"/>
    <property type="match status" value="1"/>
</dbReference>
<evidence type="ECO:0000256" key="7">
    <source>
        <dbReference type="ARBA" id="ARBA00023136"/>
    </source>
</evidence>
<evidence type="ECO:0000256" key="5">
    <source>
        <dbReference type="ARBA" id="ARBA00022840"/>
    </source>
</evidence>
<dbReference type="PROSITE" id="PS50893">
    <property type="entry name" value="ABC_TRANSPORTER_2"/>
    <property type="match status" value="1"/>
</dbReference>
<dbReference type="InterPro" id="IPR039421">
    <property type="entry name" value="Type_1_exporter"/>
</dbReference>
<dbReference type="InterPro" id="IPR011527">
    <property type="entry name" value="ABC1_TM_dom"/>
</dbReference>
<dbReference type="InterPro" id="IPR003593">
    <property type="entry name" value="AAA+_ATPase"/>
</dbReference>
<comment type="caution">
    <text evidence="9">The sequence shown here is derived from an EMBL/GenBank/DDBJ whole genome shotgun (WGS) entry which is preliminary data.</text>
</comment>
<dbReference type="Gene3D" id="1.20.1560.10">
    <property type="entry name" value="ABC transporter type 1, transmembrane domain"/>
    <property type="match status" value="1"/>
</dbReference>
<dbReference type="SUPFAM" id="SSF90123">
    <property type="entry name" value="ABC transporter transmembrane region"/>
    <property type="match status" value="1"/>
</dbReference>
<dbReference type="Pfam" id="PF00005">
    <property type="entry name" value="ABC_tran"/>
    <property type="match status" value="1"/>
</dbReference>
<evidence type="ECO:0000256" key="1">
    <source>
        <dbReference type="ARBA" id="ARBA00004651"/>
    </source>
</evidence>
<dbReference type="GO" id="GO:0005524">
    <property type="term" value="F:ATP binding"/>
    <property type="evidence" value="ECO:0007669"/>
    <property type="project" value="UniProtKB-KW"/>
</dbReference>
<dbReference type="Proteomes" id="UP000586722">
    <property type="component" value="Unassembled WGS sequence"/>
</dbReference>
<keyword evidence="7" id="KW-0472">Membrane</keyword>
<dbReference type="PROSITE" id="PS00211">
    <property type="entry name" value="ABC_TRANSPORTER_1"/>
    <property type="match status" value="1"/>
</dbReference>